<keyword evidence="4 6" id="KW-1133">Transmembrane helix</keyword>
<reference evidence="7" key="1">
    <citation type="journal article" date="2020" name="Stud. Mycol.">
        <title>101 Dothideomycetes genomes: a test case for predicting lifestyles and emergence of pathogens.</title>
        <authorList>
            <person name="Haridas S."/>
            <person name="Albert R."/>
            <person name="Binder M."/>
            <person name="Bloem J."/>
            <person name="Labutti K."/>
            <person name="Salamov A."/>
            <person name="Andreopoulos B."/>
            <person name="Baker S."/>
            <person name="Barry K."/>
            <person name="Bills G."/>
            <person name="Bluhm B."/>
            <person name="Cannon C."/>
            <person name="Castanera R."/>
            <person name="Culley D."/>
            <person name="Daum C."/>
            <person name="Ezra D."/>
            <person name="Gonzalez J."/>
            <person name="Henrissat B."/>
            <person name="Kuo A."/>
            <person name="Liang C."/>
            <person name="Lipzen A."/>
            <person name="Lutzoni F."/>
            <person name="Magnuson J."/>
            <person name="Mondo S."/>
            <person name="Nolan M."/>
            <person name="Ohm R."/>
            <person name="Pangilinan J."/>
            <person name="Park H.-J."/>
            <person name="Ramirez L."/>
            <person name="Alfaro M."/>
            <person name="Sun H."/>
            <person name="Tritt A."/>
            <person name="Yoshinaga Y."/>
            <person name="Zwiers L.-H."/>
            <person name="Turgeon B."/>
            <person name="Goodwin S."/>
            <person name="Spatafora J."/>
            <person name="Crous P."/>
            <person name="Grigoriev I."/>
        </authorList>
    </citation>
    <scope>NUCLEOTIDE SEQUENCE</scope>
    <source>
        <strain evidence="7">ATCC 16933</strain>
    </source>
</reference>
<feature type="transmembrane region" description="Helical" evidence="6">
    <location>
        <begin position="105"/>
        <end position="121"/>
    </location>
</feature>
<comment type="caution">
    <text evidence="6">Lacks conserved residue(s) required for the propagation of feature annotation.</text>
</comment>
<evidence type="ECO:0000313" key="8">
    <source>
        <dbReference type="Proteomes" id="UP000799766"/>
    </source>
</evidence>
<accession>A0A6A6NKT7</accession>
<dbReference type="InterPro" id="IPR004345">
    <property type="entry name" value="TB2_DP1_HVA22"/>
</dbReference>
<sequence>MTLPAPTVPPTPTHLNPAALAAAPPPSFSLCPPPALALPGRIPAAPFHPHLLLDLHCFPLGTAPHGSAIMSFQDRAQHQISQLDKELGKYEVLNNFERQTSVPKVYVVLGLAALYFFLIFFNIAGEFLVNTAGFVLPAYYSLEALFTSQKADDSQWLTYWVTYAFLTVFESAVNAVYWFPFYYTFKFVLVLWMALPQTAGAQIVFRSLLQPLFARFFNASSY</sequence>
<dbReference type="OrthoDB" id="10009287at2759"/>
<evidence type="ECO:0000313" key="7">
    <source>
        <dbReference type="EMBL" id="KAF2452305.1"/>
    </source>
</evidence>
<proteinExistence type="inferred from homology"/>
<evidence type="ECO:0000256" key="2">
    <source>
        <dbReference type="ARBA" id="ARBA00008573"/>
    </source>
</evidence>
<evidence type="ECO:0000256" key="1">
    <source>
        <dbReference type="ARBA" id="ARBA00004141"/>
    </source>
</evidence>
<name>A0A6A6NKT7_9PEZI</name>
<keyword evidence="8" id="KW-1185">Reference proteome</keyword>
<gene>
    <name evidence="7" type="ORF">BDY21DRAFT_359579</name>
</gene>
<organism evidence="7 8">
    <name type="scientific">Lineolata rhizophorae</name>
    <dbReference type="NCBI Taxonomy" id="578093"/>
    <lineage>
        <taxon>Eukaryota</taxon>
        <taxon>Fungi</taxon>
        <taxon>Dikarya</taxon>
        <taxon>Ascomycota</taxon>
        <taxon>Pezizomycotina</taxon>
        <taxon>Dothideomycetes</taxon>
        <taxon>Dothideomycetes incertae sedis</taxon>
        <taxon>Lineolatales</taxon>
        <taxon>Lineolataceae</taxon>
        <taxon>Lineolata</taxon>
    </lineage>
</organism>
<protein>
    <recommendedName>
        <fullName evidence="6">Protein YOP1</fullName>
    </recommendedName>
</protein>
<evidence type="ECO:0000256" key="4">
    <source>
        <dbReference type="ARBA" id="ARBA00022989"/>
    </source>
</evidence>
<keyword evidence="3 6" id="KW-0812">Transmembrane</keyword>
<dbReference type="AlphaFoldDB" id="A0A6A6NKT7"/>
<comment type="similarity">
    <text evidence="2 6">Belongs to the DP1 family.</text>
</comment>
<dbReference type="EMBL" id="MU001712">
    <property type="protein sequence ID" value="KAF2452305.1"/>
    <property type="molecule type" value="Genomic_DNA"/>
</dbReference>
<dbReference type="Proteomes" id="UP000799766">
    <property type="component" value="Unassembled WGS sequence"/>
</dbReference>
<feature type="transmembrane region" description="Helical" evidence="6">
    <location>
        <begin position="185"/>
        <end position="205"/>
    </location>
</feature>
<dbReference type="PANTHER" id="PTHR12300:SF161">
    <property type="entry name" value="RECEPTOR EXPRESSION-ENHANCING PROTEIN"/>
    <property type="match status" value="1"/>
</dbReference>
<dbReference type="GO" id="GO:0016020">
    <property type="term" value="C:membrane"/>
    <property type="evidence" value="ECO:0007669"/>
    <property type="project" value="UniProtKB-SubCell"/>
</dbReference>
<keyword evidence="5 6" id="KW-0472">Membrane</keyword>
<evidence type="ECO:0000256" key="3">
    <source>
        <dbReference type="ARBA" id="ARBA00022692"/>
    </source>
</evidence>
<dbReference type="PANTHER" id="PTHR12300">
    <property type="entry name" value="HVA22-LIKE PROTEINS"/>
    <property type="match status" value="1"/>
</dbReference>
<comment type="subcellular location">
    <subcellularLocation>
        <location evidence="1 6">Membrane</location>
        <topology evidence="1 6">Multi-pass membrane protein</topology>
    </subcellularLocation>
</comment>
<feature type="transmembrane region" description="Helical" evidence="6">
    <location>
        <begin position="158"/>
        <end position="179"/>
    </location>
</feature>
<evidence type="ECO:0000256" key="5">
    <source>
        <dbReference type="ARBA" id="ARBA00023136"/>
    </source>
</evidence>
<dbReference type="Pfam" id="PF03134">
    <property type="entry name" value="TB2_DP1_HVA22"/>
    <property type="match status" value="1"/>
</dbReference>
<evidence type="ECO:0000256" key="6">
    <source>
        <dbReference type="RuleBase" id="RU362006"/>
    </source>
</evidence>